<evidence type="ECO:0000313" key="5">
    <source>
        <dbReference type="Proteomes" id="UP000516173"/>
    </source>
</evidence>
<geneLocation type="plasmid" evidence="4 5">
    <name>pFMUON74</name>
</geneLocation>
<reference evidence="4 5" key="1">
    <citation type="submission" date="2020-08" db="EMBL/GenBank/DDBJ databases">
        <title>Genome Sequencing of Nocardia wallacei strain FMUON74 and assembly.</title>
        <authorList>
            <person name="Toyokawa M."/>
            <person name="Uesaka K."/>
        </authorList>
    </citation>
    <scope>NUCLEOTIDE SEQUENCE [LARGE SCALE GENOMIC DNA]</scope>
    <source>
        <strain evidence="4 5">FMUON74</strain>
        <plasmid evidence="4 5">pFMUON74</plasmid>
    </source>
</reference>
<protein>
    <recommendedName>
        <fullName evidence="3">DUF8176 domain-containing protein</fullName>
    </recommendedName>
</protein>
<evidence type="ECO:0000256" key="2">
    <source>
        <dbReference type="SAM" id="Phobius"/>
    </source>
</evidence>
<keyword evidence="2" id="KW-0812">Transmembrane</keyword>
<dbReference type="GeneID" id="80351541"/>
<keyword evidence="2" id="KW-1133">Transmembrane helix</keyword>
<sequence length="234" mass="24195">MVQESERWRQWLENAAVPAPTSTDTRRRKLRRPAPTTSAVTPAAKGARQGPGRRVLVGGVAAIAVVTAVGAVVGLSNRSSSTDSAHPYKIVTTAPAPGPNTSTSTTSAPPAFCTPGRVGGALVSNTGGDRATGEGAIAEYEYRYFGRRDPAAVMELTDNGPGVPGPAQVADGIASIPADAQWCVSVTPAGENRFETSVRYQTAPSAAPVSWLMVITVAPGDGGFRLTRIEDKPA</sequence>
<keyword evidence="5" id="KW-1185">Reference proteome</keyword>
<gene>
    <name evidence="4" type="ORF">NWFMUON74_71740</name>
</gene>
<feature type="domain" description="DUF8176" evidence="3">
    <location>
        <begin position="111"/>
        <end position="230"/>
    </location>
</feature>
<proteinExistence type="predicted"/>
<dbReference type="Proteomes" id="UP000516173">
    <property type="component" value="Plasmid pFMUON74"/>
</dbReference>
<dbReference type="KEGG" id="nwl:NWFMUON74_71740"/>
<keyword evidence="4" id="KW-0614">Plasmid</keyword>
<keyword evidence="2" id="KW-0472">Membrane</keyword>
<organism evidence="4 5">
    <name type="scientific">Nocardia wallacei</name>
    <dbReference type="NCBI Taxonomy" id="480035"/>
    <lineage>
        <taxon>Bacteria</taxon>
        <taxon>Bacillati</taxon>
        <taxon>Actinomycetota</taxon>
        <taxon>Actinomycetes</taxon>
        <taxon>Mycobacteriales</taxon>
        <taxon>Nocardiaceae</taxon>
        <taxon>Nocardia</taxon>
    </lineage>
</organism>
<evidence type="ECO:0000256" key="1">
    <source>
        <dbReference type="SAM" id="MobiDB-lite"/>
    </source>
</evidence>
<dbReference type="Pfam" id="PF26527">
    <property type="entry name" value="DUF8176"/>
    <property type="match status" value="1"/>
</dbReference>
<feature type="transmembrane region" description="Helical" evidence="2">
    <location>
        <begin position="55"/>
        <end position="75"/>
    </location>
</feature>
<dbReference type="EMBL" id="AP023397">
    <property type="protein sequence ID" value="BCK59402.1"/>
    <property type="molecule type" value="Genomic_DNA"/>
</dbReference>
<name>A0A7G1KWE9_9NOCA</name>
<feature type="region of interest" description="Disordered" evidence="1">
    <location>
        <begin position="13"/>
        <end position="51"/>
    </location>
</feature>
<dbReference type="AlphaFoldDB" id="A0A7G1KWE9"/>
<evidence type="ECO:0000259" key="3">
    <source>
        <dbReference type="Pfam" id="PF26527"/>
    </source>
</evidence>
<accession>A0A7G1KWE9</accession>
<feature type="compositionally biased region" description="Low complexity" evidence="1">
    <location>
        <begin position="33"/>
        <end position="44"/>
    </location>
</feature>
<dbReference type="InterPro" id="IPR058489">
    <property type="entry name" value="DUF8176"/>
</dbReference>
<evidence type="ECO:0000313" key="4">
    <source>
        <dbReference type="EMBL" id="BCK59402.1"/>
    </source>
</evidence>
<dbReference type="RefSeq" id="WP_187689684.1">
    <property type="nucleotide sequence ID" value="NZ_AP023397.1"/>
</dbReference>